<evidence type="ECO:0000313" key="3">
    <source>
        <dbReference type="EMBL" id="MQM09837.1"/>
    </source>
</evidence>
<dbReference type="AlphaFoldDB" id="A0A843WPL4"/>
<reference evidence="3" key="1">
    <citation type="submission" date="2017-07" db="EMBL/GenBank/DDBJ databases">
        <title>Taro Niue Genome Assembly and Annotation.</title>
        <authorList>
            <person name="Atibalentja N."/>
            <person name="Keating K."/>
            <person name="Fields C.J."/>
        </authorList>
    </citation>
    <scope>NUCLEOTIDE SEQUENCE</scope>
    <source>
        <strain evidence="3">Niue_2</strain>
        <tissue evidence="3">Leaf</tissue>
    </source>
</reference>
<name>A0A843WPL4_COLES</name>
<dbReference type="PANTHER" id="PTHR31286">
    <property type="entry name" value="GLYCINE-RICH CELL WALL STRUCTURAL PROTEIN 1.8-LIKE"/>
    <property type="match status" value="1"/>
</dbReference>
<feature type="domain" description="DUF4283" evidence="2">
    <location>
        <begin position="57"/>
        <end position="137"/>
    </location>
</feature>
<evidence type="ECO:0000313" key="4">
    <source>
        <dbReference type="Proteomes" id="UP000652761"/>
    </source>
</evidence>
<gene>
    <name evidence="3" type="ORF">Taro_042718</name>
</gene>
<organism evidence="3 4">
    <name type="scientific">Colocasia esculenta</name>
    <name type="common">Wild taro</name>
    <name type="synonym">Arum esculentum</name>
    <dbReference type="NCBI Taxonomy" id="4460"/>
    <lineage>
        <taxon>Eukaryota</taxon>
        <taxon>Viridiplantae</taxon>
        <taxon>Streptophyta</taxon>
        <taxon>Embryophyta</taxon>
        <taxon>Tracheophyta</taxon>
        <taxon>Spermatophyta</taxon>
        <taxon>Magnoliopsida</taxon>
        <taxon>Liliopsida</taxon>
        <taxon>Araceae</taxon>
        <taxon>Aroideae</taxon>
        <taxon>Colocasieae</taxon>
        <taxon>Colocasia</taxon>
    </lineage>
</organism>
<feature type="region of interest" description="Disordered" evidence="1">
    <location>
        <begin position="245"/>
        <end position="277"/>
    </location>
</feature>
<feature type="region of interest" description="Disordered" evidence="1">
    <location>
        <begin position="190"/>
        <end position="226"/>
    </location>
</feature>
<dbReference type="EMBL" id="NMUH01004487">
    <property type="protein sequence ID" value="MQM09837.1"/>
    <property type="molecule type" value="Genomic_DNA"/>
</dbReference>
<dbReference type="Proteomes" id="UP000652761">
    <property type="component" value="Unassembled WGS sequence"/>
</dbReference>
<dbReference type="OrthoDB" id="786567at2759"/>
<evidence type="ECO:0000256" key="1">
    <source>
        <dbReference type="SAM" id="MobiDB-lite"/>
    </source>
</evidence>
<keyword evidence="4" id="KW-1185">Reference proteome</keyword>
<accession>A0A843WPL4</accession>
<protein>
    <recommendedName>
        <fullName evidence="2">DUF4283 domain-containing protein</fullName>
    </recommendedName>
</protein>
<proteinExistence type="predicted"/>
<comment type="caution">
    <text evidence="3">The sequence shown here is derived from an EMBL/GenBank/DDBJ whole genome shotgun (WGS) entry which is preliminary data.</text>
</comment>
<sequence>MAAVDGPPSLCSFAQVIQASLTFPKVDIPVHAPAFTDKGDPACFFSKAEVEASLYPLKFAIVVKTPHGQPSYPEIRSHLTNRCDLRESFVISNINQTHLLCRFSSEDNFLKVLLRESLYVMGKLFKFSKWTPSFKPEKESSIVPVWVDLPDLPINLYHESFIKSIACNIGHVLQVAHDTANMLNTQAARDLEEPSTGPAGDLGDLGEQEHNEGVHGDSASVPAALPPVDGAVSATVVELRESPASIGSRKNGCLPGNPQTHSMELPSDGNRTPITEIPRGILATD</sequence>
<dbReference type="PANTHER" id="PTHR31286:SF180">
    <property type="entry name" value="OS10G0362600 PROTEIN"/>
    <property type="match status" value="1"/>
</dbReference>
<dbReference type="InterPro" id="IPR025558">
    <property type="entry name" value="DUF4283"/>
</dbReference>
<evidence type="ECO:0000259" key="2">
    <source>
        <dbReference type="Pfam" id="PF14111"/>
    </source>
</evidence>
<dbReference type="Pfam" id="PF14111">
    <property type="entry name" value="DUF4283"/>
    <property type="match status" value="1"/>
</dbReference>
<dbReference type="InterPro" id="IPR040256">
    <property type="entry name" value="At4g02000-like"/>
</dbReference>